<feature type="chain" id="PRO_5022090073" description="REJ domain protein" evidence="1">
    <location>
        <begin position="28"/>
        <end position="485"/>
    </location>
</feature>
<evidence type="ECO:0000313" key="4">
    <source>
        <dbReference type="EMBL" id="QDT10939.1"/>
    </source>
</evidence>
<dbReference type="InterPro" id="IPR036452">
    <property type="entry name" value="Ribo_hydro-like"/>
</dbReference>
<protein>
    <recommendedName>
        <fullName evidence="6">REJ domain protein</fullName>
    </recommendedName>
</protein>
<evidence type="ECO:0000313" key="5">
    <source>
        <dbReference type="Proteomes" id="UP000319817"/>
    </source>
</evidence>
<keyword evidence="1" id="KW-0732">Signal</keyword>
<dbReference type="RefSeq" id="WP_145418654.1">
    <property type="nucleotide sequence ID" value="NZ_CP036526.1"/>
</dbReference>
<dbReference type="OrthoDB" id="253051at2"/>
<dbReference type="Pfam" id="PF21027">
    <property type="entry name" value="Sde0182_C"/>
    <property type="match status" value="1"/>
</dbReference>
<feature type="domain" description="Cellulose-binding Sde182 nucleoside hydrolase-like" evidence="2">
    <location>
        <begin position="39"/>
        <end position="309"/>
    </location>
</feature>
<feature type="domain" description="Cellulose-binding Sde182 C-terminal" evidence="3">
    <location>
        <begin position="404"/>
        <end position="483"/>
    </location>
</feature>
<dbReference type="GO" id="GO:0016799">
    <property type="term" value="F:hydrolase activity, hydrolyzing N-glycosyl compounds"/>
    <property type="evidence" value="ECO:0007669"/>
    <property type="project" value="InterPro"/>
</dbReference>
<dbReference type="EMBL" id="CP036526">
    <property type="protein sequence ID" value="QDT10939.1"/>
    <property type="molecule type" value="Genomic_DNA"/>
</dbReference>
<sequence precursor="true">MRLTTKACPLALVIVGIFMLVSGHTLAAETSFQKVEKPRLLVLTDIENEPDDAMSLVRLLTYSNVIDIEGLVATTSCWQRDAIADWRLHEIVDAYGEVRDNLLKHEAGYPTHSQLKSLIKKGIASFGMEAVGEGKDSEGSDWVIKMVDKDDDRPIWIPAWGGANILAQALFKVKKTRSPEEVKKFVSKIRTYTISDQDDSGPWIRETFPDLFYIVSPGYHENGGNSYPYATWVGIAGDRFHGKFSGANFDIVDNPWLDKHIRQNHGPLGAQHPHTEYLMEGDTPSFFHIIPNGLGHPEHPDWGGWGGRYELYTPAKKNFMYSAETRPIWTDTVDAVVGVDDKHYMTNHATIWRWREDYQFDFAARIDWSNTSEFDKANHRPVAAFAKNTSQNIVHINAKPEEKLTLSAAGSSDPDDDKLSYRWFQYREAGTLPNEVKIDNSTAVEAKMTVPKTDRAGTRHVILEVKDNGTPSLRSYRRVIVSVGK</sequence>
<evidence type="ECO:0000259" key="3">
    <source>
        <dbReference type="Pfam" id="PF21027"/>
    </source>
</evidence>
<evidence type="ECO:0000256" key="1">
    <source>
        <dbReference type="SAM" id="SignalP"/>
    </source>
</evidence>
<accession>A0A517NUZ3</accession>
<dbReference type="Gene3D" id="3.90.245.10">
    <property type="entry name" value="Ribonucleoside hydrolase-like"/>
    <property type="match status" value="1"/>
</dbReference>
<proteinExistence type="predicted"/>
<dbReference type="SUPFAM" id="SSF53590">
    <property type="entry name" value="Nucleoside hydrolase"/>
    <property type="match status" value="1"/>
</dbReference>
<evidence type="ECO:0008006" key="6">
    <source>
        <dbReference type="Google" id="ProtNLM"/>
    </source>
</evidence>
<feature type="signal peptide" evidence="1">
    <location>
        <begin position="1"/>
        <end position="27"/>
    </location>
</feature>
<reference evidence="4 5" key="1">
    <citation type="submission" date="2019-02" db="EMBL/GenBank/DDBJ databases">
        <title>Deep-cultivation of Planctomycetes and their phenomic and genomic characterization uncovers novel biology.</title>
        <authorList>
            <person name="Wiegand S."/>
            <person name="Jogler M."/>
            <person name="Boedeker C."/>
            <person name="Pinto D."/>
            <person name="Vollmers J."/>
            <person name="Rivas-Marin E."/>
            <person name="Kohn T."/>
            <person name="Peeters S.H."/>
            <person name="Heuer A."/>
            <person name="Rast P."/>
            <person name="Oberbeckmann S."/>
            <person name="Bunk B."/>
            <person name="Jeske O."/>
            <person name="Meyerdierks A."/>
            <person name="Storesund J.E."/>
            <person name="Kallscheuer N."/>
            <person name="Luecker S."/>
            <person name="Lage O.M."/>
            <person name="Pohl T."/>
            <person name="Merkel B.J."/>
            <person name="Hornburger P."/>
            <person name="Mueller R.-W."/>
            <person name="Bruemmer F."/>
            <person name="Labrenz M."/>
            <person name="Spormann A.M."/>
            <person name="Op den Camp H."/>
            <person name="Overmann J."/>
            <person name="Amann R."/>
            <person name="Jetten M.S.M."/>
            <person name="Mascher T."/>
            <person name="Medema M.H."/>
            <person name="Devos D.P."/>
            <person name="Kaster A.-K."/>
            <person name="Ovreas L."/>
            <person name="Rohde M."/>
            <person name="Galperin M.Y."/>
            <person name="Jogler C."/>
        </authorList>
    </citation>
    <scope>NUCLEOTIDE SEQUENCE [LARGE SCALE GENOMIC DNA]</scope>
    <source>
        <strain evidence="4 5">K23_9</strain>
    </source>
</reference>
<evidence type="ECO:0000259" key="2">
    <source>
        <dbReference type="Pfam" id="PF07632"/>
    </source>
</evidence>
<dbReference type="InterPro" id="IPR011483">
    <property type="entry name" value="Sde182_NH-like"/>
</dbReference>
<organism evidence="4 5">
    <name type="scientific">Stieleria marina</name>
    <dbReference type="NCBI Taxonomy" id="1930275"/>
    <lineage>
        <taxon>Bacteria</taxon>
        <taxon>Pseudomonadati</taxon>
        <taxon>Planctomycetota</taxon>
        <taxon>Planctomycetia</taxon>
        <taxon>Pirellulales</taxon>
        <taxon>Pirellulaceae</taxon>
        <taxon>Stieleria</taxon>
    </lineage>
</organism>
<dbReference type="InterPro" id="IPR048527">
    <property type="entry name" value="Sde182_C"/>
</dbReference>
<dbReference type="InterPro" id="IPR013783">
    <property type="entry name" value="Ig-like_fold"/>
</dbReference>
<keyword evidence="5" id="KW-1185">Reference proteome</keyword>
<gene>
    <name evidence="4" type="ORF">K239x_29320</name>
</gene>
<dbReference type="Proteomes" id="UP000319817">
    <property type="component" value="Chromosome"/>
</dbReference>
<dbReference type="Gene3D" id="2.60.40.10">
    <property type="entry name" value="Immunoglobulins"/>
    <property type="match status" value="1"/>
</dbReference>
<name>A0A517NUZ3_9BACT</name>
<dbReference type="Pfam" id="PF07632">
    <property type="entry name" value="Sde182_NH-like"/>
    <property type="match status" value="1"/>
</dbReference>
<dbReference type="AlphaFoldDB" id="A0A517NUZ3"/>